<protein>
    <submittedName>
        <fullName evidence="2">Uncharacterized protein</fullName>
    </submittedName>
</protein>
<evidence type="ECO:0000313" key="3">
    <source>
        <dbReference type="Proteomes" id="UP000837857"/>
    </source>
</evidence>
<evidence type="ECO:0000313" key="2">
    <source>
        <dbReference type="EMBL" id="CAH2046008.1"/>
    </source>
</evidence>
<keyword evidence="3" id="KW-1185">Reference proteome</keyword>
<name>A0ABN8I1B2_9NEOP</name>
<feature type="region of interest" description="Disordered" evidence="1">
    <location>
        <begin position="102"/>
        <end position="134"/>
    </location>
</feature>
<dbReference type="EMBL" id="OW152828">
    <property type="protein sequence ID" value="CAH2046008.1"/>
    <property type="molecule type" value="Genomic_DNA"/>
</dbReference>
<organism evidence="2 3">
    <name type="scientific">Iphiclides podalirius</name>
    <name type="common">scarce swallowtail</name>
    <dbReference type="NCBI Taxonomy" id="110791"/>
    <lineage>
        <taxon>Eukaryota</taxon>
        <taxon>Metazoa</taxon>
        <taxon>Ecdysozoa</taxon>
        <taxon>Arthropoda</taxon>
        <taxon>Hexapoda</taxon>
        <taxon>Insecta</taxon>
        <taxon>Pterygota</taxon>
        <taxon>Neoptera</taxon>
        <taxon>Endopterygota</taxon>
        <taxon>Lepidoptera</taxon>
        <taxon>Glossata</taxon>
        <taxon>Ditrysia</taxon>
        <taxon>Papilionoidea</taxon>
        <taxon>Papilionidae</taxon>
        <taxon>Papilioninae</taxon>
        <taxon>Iphiclides</taxon>
    </lineage>
</organism>
<gene>
    <name evidence="2" type="ORF">IPOD504_LOCUS5330</name>
</gene>
<proteinExistence type="predicted"/>
<accession>A0ABN8I1B2</accession>
<feature type="non-terminal residue" evidence="2">
    <location>
        <position position="169"/>
    </location>
</feature>
<evidence type="ECO:0000256" key="1">
    <source>
        <dbReference type="SAM" id="MobiDB-lite"/>
    </source>
</evidence>
<dbReference type="Proteomes" id="UP000837857">
    <property type="component" value="Chromosome 16"/>
</dbReference>
<reference evidence="2" key="1">
    <citation type="submission" date="2022-03" db="EMBL/GenBank/DDBJ databases">
        <authorList>
            <person name="Martin H S."/>
        </authorList>
    </citation>
    <scope>NUCLEOTIDE SEQUENCE</scope>
</reference>
<sequence length="169" mass="17694">MMQIAGGVNDPRAAAAERRARPARRHLAASCATAAPTYPTSAAVVTVAGAGVGYATILDGRQDRRAGVNADARTRGGLPVGDWWAPERPSLGLWAPKVGATSIARKPRRGQGRSLDATPYPLANPPSPASAEPYTPPAPTALCVLNTPARLVCVRTRYNALSYTDLRLA</sequence>
<feature type="compositionally biased region" description="Pro residues" evidence="1">
    <location>
        <begin position="122"/>
        <end position="134"/>
    </location>
</feature>